<sequence length="159" mass="18616">MIRQLKILTIIALLGLALILPASSSATPDSPLLFQMRRLQEKLFLKLKSSPEEKYNFQYNLLKARFEEVIKLTENKRYGIILPSTQRYFTTAGELTDLVVQNNMKSQAADLIKTLGLHLNKLTQLIEDYRKDLNTEWKFLEDDRNYILIYQDKLSQLYD</sequence>
<evidence type="ECO:0000259" key="1">
    <source>
        <dbReference type="Pfam" id="PF18915"/>
    </source>
</evidence>
<dbReference type="EMBL" id="MFDD01000014">
    <property type="protein sequence ID" value="OGE39888.1"/>
    <property type="molecule type" value="Genomic_DNA"/>
</dbReference>
<dbReference type="Pfam" id="PF18915">
    <property type="entry name" value="DUF5667"/>
    <property type="match status" value="1"/>
</dbReference>
<comment type="caution">
    <text evidence="2">The sequence shown here is derived from an EMBL/GenBank/DDBJ whole genome shotgun (WGS) entry which is preliminary data.</text>
</comment>
<dbReference type="AlphaFoldDB" id="A0A1F5KG87"/>
<dbReference type="InterPro" id="IPR043725">
    <property type="entry name" value="DUF5667"/>
</dbReference>
<protein>
    <recommendedName>
        <fullName evidence="1">DUF5667 domain-containing protein</fullName>
    </recommendedName>
</protein>
<organism evidence="2 3">
    <name type="scientific">Candidatus Daviesbacteria bacterium RIFCSPHIGHO2_02_FULL_43_12</name>
    <dbReference type="NCBI Taxonomy" id="1797776"/>
    <lineage>
        <taxon>Bacteria</taxon>
        <taxon>Candidatus Daviesiibacteriota</taxon>
    </lineage>
</organism>
<evidence type="ECO:0000313" key="2">
    <source>
        <dbReference type="EMBL" id="OGE39888.1"/>
    </source>
</evidence>
<evidence type="ECO:0000313" key="3">
    <source>
        <dbReference type="Proteomes" id="UP000177328"/>
    </source>
</evidence>
<reference evidence="2 3" key="1">
    <citation type="journal article" date="2016" name="Nat. Commun.">
        <title>Thousands of microbial genomes shed light on interconnected biogeochemical processes in an aquifer system.</title>
        <authorList>
            <person name="Anantharaman K."/>
            <person name="Brown C.T."/>
            <person name="Hug L.A."/>
            <person name="Sharon I."/>
            <person name="Castelle C.J."/>
            <person name="Probst A.J."/>
            <person name="Thomas B.C."/>
            <person name="Singh A."/>
            <person name="Wilkins M.J."/>
            <person name="Karaoz U."/>
            <person name="Brodie E.L."/>
            <person name="Williams K.H."/>
            <person name="Hubbard S.S."/>
            <person name="Banfield J.F."/>
        </authorList>
    </citation>
    <scope>NUCLEOTIDE SEQUENCE [LARGE SCALE GENOMIC DNA]</scope>
</reference>
<accession>A0A1F5KG87</accession>
<dbReference type="Proteomes" id="UP000177328">
    <property type="component" value="Unassembled WGS sequence"/>
</dbReference>
<name>A0A1F5KG87_9BACT</name>
<proteinExistence type="predicted"/>
<feature type="domain" description="DUF5667" evidence="1">
    <location>
        <begin position="26"/>
        <end position="109"/>
    </location>
</feature>
<gene>
    <name evidence="2" type="ORF">A3D25_03700</name>
</gene>